<feature type="transmembrane region" description="Helical" evidence="2">
    <location>
        <begin position="117"/>
        <end position="136"/>
    </location>
</feature>
<evidence type="ECO:0000313" key="3">
    <source>
        <dbReference type="EMBL" id="KAL3794139.1"/>
    </source>
</evidence>
<sequence length="423" mass="45825">MECLHILHYKTSPTGPHRKSLRRHQYTTMSDVRSDAPPRRSPRQLWWGGLFLSSLTAMGSTFEAVRTQRSLTPPTVDPTPTQQWAVASATSTFLLTFLTLTAQKLPSTSHRVTGTKLEMTLILLLLAFAAAAVGASTNPATGLAVNASGGVSFGNLYYATWVTFASAMALCLAFVRTERGVDVEQELRSRGNRFRSWVILIVTTLIVMASSASSYDAQCDGEVVEVRPVKYCRRAALGVSVGCVGCVASLVIVAMRLLCLKQGQDDDRGNGNQSNKMVFAAEGITGAVLFCMYGFAVAYLTSEKGPGAPIGNLYYSSWITFGMTFFVVTSCFEEFQAAKSMILTGRLQRQHQQQQPPQSILRDTESLHAPSDVTSLDTGRVGAGPSDWSVQERDAEEMWGDAAGPQPDYSITGSSSVGEVQIN</sequence>
<accession>A0ABD3Q127</accession>
<feature type="transmembrane region" description="Helical" evidence="2">
    <location>
        <begin position="313"/>
        <end position="332"/>
    </location>
</feature>
<keyword evidence="4" id="KW-1185">Reference proteome</keyword>
<feature type="transmembrane region" description="Helical" evidence="2">
    <location>
        <begin position="196"/>
        <end position="215"/>
    </location>
</feature>
<dbReference type="AlphaFoldDB" id="A0ABD3Q127"/>
<dbReference type="EMBL" id="JABMIG020000083">
    <property type="protein sequence ID" value="KAL3794139.1"/>
    <property type="molecule type" value="Genomic_DNA"/>
</dbReference>
<keyword evidence="2" id="KW-1133">Transmembrane helix</keyword>
<comment type="caution">
    <text evidence="3">The sequence shown here is derived from an EMBL/GenBank/DDBJ whole genome shotgun (WGS) entry which is preliminary data.</text>
</comment>
<gene>
    <name evidence="3" type="ORF">HJC23_012846</name>
</gene>
<name>A0ABD3Q127_9STRA</name>
<proteinExistence type="predicted"/>
<evidence type="ECO:0000256" key="2">
    <source>
        <dbReference type="SAM" id="Phobius"/>
    </source>
</evidence>
<dbReference type="Proteomes" id="UP001516023">
    <property type="component" value="Unassembled WGS sequence"/>
</dbReference>
<feature type="region of interest" description="Disordered" evidence="1">
    <location>
        <begin position="14"/>
        <end position="40"/>
    </location>
</feature>
<protein>
    <recommendedName>
        <fullName evidence="5">Transmembrane protein</fullName>
    </recommendedName>
</protein>
<feature type="compositionally biased region" description="Basic residues" evidence="1">
    <location>
        <begin position="16"/>
        <end position="25"/>
    </location>
</feature>
<organism evidence="3 4">
    <name type="scientific">Cyclotella cryptica</name>
    <dbReference type="NCBI Taxonomy" id="29204"/>
    <lineage>
        <taxon>Eukaryota</taxon>
        <taxon>Sar</taxon>
        <taxon>Stramenopiles</taxon>
        <taxon>Ochrophyta</taxon>
        <taxon>Bacillariophyta</taxon>
        <taxon>Coscinodiscophyceae</taxon>
        <taxon>Thalassiosirophycidae</taxon>
        <taxon>Stephanodiscales</taxon>
        <taxon>Stephanodiscaceae</taxon>
        <taxon>Cyclotella</taxon>
    </lineage>
</organism>
<evidence type="ECO:0000256" key="1">
    <source>
        <dbReference type="SAM" id="MobiDB-lite"/>
    </source>
</evidence>
<reference evidence="3 4" key="1">
    <citation type="journal article" date="2020" name="G3 (Bethesda)">
        <title>Improved Reference Genome for Cyclotella cryptica CCMP332, a Model for Cell Wall Morphogenesis, Salinity Adaptation, and Lipid Production in Diatoms (Bacillariophyta).</title>
        <authorList>
            <person name="Roberts W.R."/>
            <person name="Downey K.M."/>
            <person name="Ruck E.C."/>
            <person name="Traller J.C."/>
            <person name="Alverson A.J."/>
        </authorList>
    </citation>
    <scope>NUCLEOTIDE SEQUENCE [LARGE SCALE GENOMIC DNA]</scope>
    <source>
        <strain evidence="3 4">CCMP332</strain>
    </source>
</reference>
<keyword evidence="2" id="KW-0812">Transmembrane</keyword>
<feature type="transmembrane region" description="Helical" evidence="2">
    <location>
        <begin position="156"/>
        <end position="175"/>
    </location>
</feature>
<evidence type="ECO:0000313" key="4">
    <source>
        <dbReference type="Proteomes" id="UP001516023"/>
    </source>
</evidence>
<feature type="compositionally biased region" description="Polar residues" evidence="1">
    <location>
        <begin position="409"/>
        <end position="423"/>
    </location>
</feature>
<keyword evidence="2" id="KW-0472">Membrane</keyword>
<feature type="transmembrane region" description="Helical" evidence="2">
    <location>
        <begin position="279"/>
        <end position="301"/>
    </location>
</feature>
<evidence type="ECO:0008006" key="5">
    <source>
        <dbReference type="Google" id="ProtNLM"/>
    </source>
</evidence>
<feature type="transmembrane region" description="Helical" evidence="2">
    <location>
        <begin position="235"/>
        <end position="258"/>
    </location>
</feature>
<feature type="region of interest" description="Disordered" evidence="1">
    <location>
        <begin position="370"/>
        <end position="423"/>
    </location>
</feature>